<dbReference type="PANTHER" id="PTHR33098">
    <property type="entry name" value="COTTON FIBER (DUF761)"/>
    <property type="match status" value="1"/>
</dbReference>
<reference evidence="3" key="2">
    <citation type="journal article" date="2024" name="Plant">
        <title>Genomic evolution and insights into agronomic trait innovations of Sesamum species.</title>
        <authorList>
            <person name="Miao H."/>
            <person name="Wang L."/>
            <person name="Qu L."/>
            <person name="Liu H."/>
            <person name="Sun Y."/>
            <person name="Le M."/>
            <person name="Wang Q."/>
            <person name="Wei S."/>
            <person name="Zheng Y."/>
            <person name="Lin W."/>
            <person name="Duan Y."/>
            <person name="Cao H."/>
            <person name="Xiong S."/>
            <person name="Wang X."/>
            <person name="Wei L."/>
            <person name="Li C."/>
            <person name="Ma Q."/>
            <person name="Ju M."/>
            <person name="Zhao R."/>
            <person name="Li G."/>
            <person name="Mu C."/>
            <person name="Tian Q."/>
            <person name="Mei H."/>
            <person name="Zhang T."/>
            <person name="Gao T."/>
            <person name="Zhang H."/>
        </authorList>
    </citation>
    <scope>NUCLEOTIDE SEQUENCE</scope>
    <source>
        <strain evidence="3">G02</strain>
    </source>
</reference>
<evidence type="ECO:0000259" key="2">
    <source>
        <dbReference type="Pfam" id="PF14364"/>
    </source>
</evidence>
<comment type="caution">
    <text evidence="3">The sequence shown here is derived from an EMBL/GenBank/DDBJ whole genome shotgun (WGS) entry which is preliminary data.</text>
</comment>
<feature type="region of interest" description="Disordered" evidence="1">
    <location>
        <begin position="239"/>
        <end position="266"/>
    </location>
</feature>
<dbReference type="Pfam" id="PF05553">
    <property type="entry name" value="DUF761"/>
    <property type="match status" value="1"/>
</dbReference>
<name>A0AAW2T4V4_SESRA</name>
<dbReference type="AlphaFoldDB" id="A0AAW2T4V4"/>
<dbReference type="InterPro" id="IPR008480">
    <property type="entry name" value="DUF761_pln"/>
</dbReference>
<gene>
    <name evidence="3" type="ORF">Sradi_2208900</name>
</gene>
<dbReference type="PANTHER" id="PTHR33098:SF53">
    <property type="entry name" value="OS05G0540900 PROTEIN"/>
    <property type="match status" value="1"/>
</dbReference>
<dbReference type="InterPro" id="IPR025520">
    <property type="entry name" value="DUF4408"/>
</dbReference>
<protein>
    <recommendedName>
        <fullName evidence="2">DUF4408 domain-containing protein</fullName>
    </recommendedName>
</protein>
<evidence type="ECO:0000256" key="1">
    <source>
        <dbReference type="SAM" id="MobiDB-lite"/>
    </source>
</evidence>
<dbReference type="EMBL" id="JACGWJ010000009">
    <property type="protein sequence ID" value="KAL0398656.1"/>
    <property type="molecule type" value="Genomic_DNA"/>
</dbReference>
<proteinExistence type="predicted"/>
<feature type="domain" description="DUF4408" evidence="2">
    <location>
        <begin position="68"/>
        <end position="100"/>
    </location>
</feature>
<evidence type="ECO:0000313" key="3">
    <source>
        <dbReference type="EMBL" id="KAL0398656.1"/>
    </source>
</evidence>
<organism evidence="3">
    <name type="scientific">Sesamum radiatum</name>
    <name type="common">Black benniseed</name>
    <dbReference type="NCBI Taxonomy" id="300843"/>
    <lineage>
        <taxon>Eukaryota</taxon>
        <taxon>Viridiplantae</taxon>
        <taxon>Streptophyta</taxon>
        <taxon>Embryophyta</taxon>
        <taxon>Tracheophyta</taxon>
        <taxon>Spermatophyta</taxon>
        <taxon>Magnoliopsida</taxon>
        <taxon>eudicotyledons</taxon>
        <taxon>Gunneridae</taxon>
        <taxon>Pentapetalae</taxon>
        <taxon>asterids</taxon>
        <taxon>lamiids</taxon>
        <taxon>Lamiales</taxon>
        <taxon>Pedaliaceae</taxon>
        <taxon>Sesamum</taxon>
    </lineage>
</organism>
<feature type="region of interest" description="Disordered" evidence="1">
    <location>
        <begin position="301"/>
        <end position="335"/>
    </location>
</feature>
<dbReference type="Pfam" id="PF14364">
    <property type="entry name" value="DUF4408"/>
    <property type="match status" value="1"/>
</dbReference>
<sequence length="380" mass="42473">MVGHGVQPHQAVGHVRGLMPPAALGPGQLDLPTILRLSAANGASDFSWSCGFSNGVEIFCSVAVNGIPAMWSIILSWMKPPYLYIIINGIIITIAASTRFHQSQPEQPAARSEHLISVKTPPPSTFASFSAQMDIMSVVQQPTAAAEAEVVVSEVEDAVVELKPVMVNGSKIDVDIKTEEEIIVVETQAEAEDVFVDSTSSTYNTLPQKIISQELQVESLLPAREKPLFPVREKPLLPVREKPPASSRFGHRRPIRNSPEVSGVRSLKVAKPKRQETLESTWKMITEGRHVPLTRHLKKSDTWEHHHPPTVDQVTKSETFKERSNYESPAASLRIRKEPSLSQEELNRRVEAFIHKFNEEMRMQRQESLNQYMEMINRGV</sequence>
<accession>A0AAW2T4V4</accession>
<reference evidence="3" key="1">
    <citation type="submission" date="2020-06" db="EMBL/GenBank/DDBJ databases">
        <authorList>
            <person name="Li T."/>
            <person name="Hu X."/>
            <person name="Zhang T."/>
            <person name="Song X."/>
            <person name="Zhang H."/>
            <person name="Dai N."/>
            <person name="Sheng W."/>
            <person name="Hou X."/>
            <person name="Wei L."/>
        </authorList>
    </citation>
    <scope>NUCLEOTIDE SEQUENCE</scope>
    <source>
        <strain evidence="3">G02</strain>
        <tissue evidence="3">Leaf</tissue>
    </source>
</reference>